<protein>
    <recommendedName>
        <fullName evidence="4">DUF4410 domain-containing protein</fullName>
    </recommendedName>
</protein>
<evidence type="ECO:0000256" key="1">
    <source>
        <dbReference type="SAM" id="SignalP"/>
    </source>
</evidence>
<evidence type="ECO:0000313" key="3">
    <source>
        <dbReference type="Proteomes" id="UP000268553"/>
    </source>
</evidence>
<evidence type="ECO:0000313" key="2">
    <source>
        <dbReference type="EMBL" id="RRQ52280.1"/>
    </source>
</evidence>
<name>A0A3R8Q8Z3_9SPHN</name>
<reference evidence="2 3" key="1">
    <citation type="submission" date="2018-12" db="EMBL/GenBank/DDBJ databases">
        <authorList>
            <person name="Kim S.-J."/>
            <person name="Jung G.-Y."/>
        </authorList>
    </citation>
    <scope>NUCLEOTIDE SEQUENCE [LARGE SCALE GENOMIC DNA]</scope>
    <source>
        <strain evidence="2 3">03SU3-P</strain>
    </source>
</reference>
<feature type="signal peptide" evidence="1">
    <location>
        <begin position="1"/>
        <end position="19"/>
    </location>
</feature>
<organism evidence="2 3">
    <name type="scientific">Sphingorhabdus wooponensis</name>
    <dbReference type="NCBI Taxonomy" id="940136"/>
    <lineage>
        <taxon>Bacteria</taxon>
        <taxon>Pseudomonadati</taxon>
        <taxon>Pseudomonadota</taxon>
        <taxon>Alphaproteobacteria</taxon>
        <taxon>Sphingomonadales</taxon>
        <taxon>Sphingomonadaceae</taxon>
        <taxon>Sphingorhabdus</taxon>
    </lineage>
</organism>
<accession>A0A3R8Q8Z3</accession>
<sequence length="229" mass="24422">MKKLITFGVAFLAATGSHAQQQVSTAEQVVSANAPVALEQCELRVFPTLEAGADTRTLVGSFGLIGALVDAAATEKQDATDGAYLKEALAPPQQVKALSSFDLVGALKLPSSNVVFEEPLANKSLNSKQRLTGSTVNCYFELVITKNQYMKAPLSGGSLSNSFVLRDFRAVKPRAGVHAGRVGKVYKGRGDTGLKVFPPETTYMTEEAEKELHGAFAANVREFAAKIKK</sequence>
<proteinExistence type="predicted"/>
<keyword evidence="1" id="KW-0732">Signal</keyword>
<comment type="caution">
    <text evidence="2">The sequence shown here is derived from an EMBL/GenBank/DDBJ whole genome shotgun (WGS) entry which is preliminary data.</text>
</comment>
<gene>
    <name evidence="2" type="ORF">D7D48_05295</name>
</gene>
<dbReference type="RefSeq" id="WP_125230297.1">
    <property type="nucleotide sequence ID" value="NZ_RWJI01000001.1"/>
</dbReference>
<feature type="chain" id="PRO_5018644008" description="DUF4410 domain-containing protein" evidence="1">
    <location>
        <begin position="20"/>
        <end position="229"/>
    </location>
</feature>
<dbReference type="AlphaFoldDB" id="A0A3R8Q8Z3"/>
<dbReference type="OrthoDB" id="7506853at2"/>
<evidence type="ECO:0008006" key="4">
    <source>
        <dbReference type="Google" id="ProtNLM"/>
    </source>
</evidence>
<dbReference type="EMBL" id="RWJI01000001">
    <property type="protein sequence ID" value="RRQ52280.1"/>
    <property type="molecule type" value="Genomic_DNA"/>
</dbReference>
<keyword evidence="3" id="KW-1185">Reference proteome</keyword>
<dbReference type="Proteomes" id="UP000268553">
    <property type="component" value="Unassembled WGS sequence"/>
</dbReference>